<gene>
    <name evidence="5" type="ORF">DIZ80_00580</name>
</gene>
<dbReference type="Proteomes" id="UP000254266">
    <property type="component" value="Unassembled WGS sequence"/>
</dbReference>
<dbReference type="PANTHER" id="PTHR30024:SF47">
    <property type="entry name" value="TAURINE-BINDING PERIPLASMIC PROTEIN"/>
    <property type="match status" value="1"/>
</dbReference>
<dbReference type="AlphaFoldDB" id="A0A370DM64"/>
<evidence type="ECO:0000256" key="3">
    <source>
        <dbReference type="ARBA" id="ARBA00022729"/>
    </source>
</evidence>
<comment type="subcellular location">
    <subcellularLocation>
        <location evidence="1">Periplasm</location>
    </subcellularLocation>
</comment>
<name>A0A370DM64_9GAMM</name>
<evidence type="ECO:0000256" key="4">
    <source>
        <dbReference type="SAM" id="Phobius"/>
    </source>
</evidence>
<dbReference type="Gene3D" id="3.40.190.10">
    <property type="entry name" value="Periplasmic binding protein-like II"/>
    <property type="match status" value="2"/>
</dbReference>
<evidence type="ECO:0000313" key="5">
    <source>
        <dbReference type="EMBL" id="RDH86002.1"/>
    </source>
</evidence>
<keyword evidence="4" id="KW-1133">Transmembrane helix</keyword>
<proteinExistence type="inferred from homology"/>
<keyword evidence="6" id="KW-1185">Reference proteome</keyword>
<accession>A0A370DM64</accession>
<evidence type="ECO:0000313" key="6">
    <source>
        <dbReference type="Proteomes" id="UP000254266"/>
    </source>
</evidence>
<evidence type="ECO:0008006" key="7">
    <source>
        <dbReference type="Google" id="ProtNLM"/>
    </source>
</evidence>
<dbReference type="SUPFAM" id="SSF53850">
    <property type="entry name" value="Periplasmic binding protein-like II"/>
    <property type="match status" value="1"/>
</dbReference>
<sequence>MIQNNSKSIFTSLFWIVVVASLFISYLLLSPGNGTIHIGLNDWTGYDPLRIAEHKGFFLKHGVNVKVDRFKSAEDEMQAMREGRLQGAGFTLDEAVNLHQSGYPLKAVLVVDFSMGGDMIIGQESIERIDQIKGKRIGFEGTLVGEFLLHRALRNNLIKSSDIELVQVKGEDWISAFSNKKIDALVCYNPDATTLINHNKANLLFSSKDIPYEIIDVLVFEEGFYNKNKKDVINIAKAWFDAVELDVDDAAKIVAAEKNITVEEYKRGLTQLIAPGLQQNKKIFKPESKSNIYKYSQVIIDFMLDRGLINNRVDTDSFFSNEVVEGIK</sequence>
<keyword evidence="4" id="KW-0812">Transmembrane</keyword>
<keyword evidence="3" id="KW-0732">Signal</keyword>
<organism evidence="5 6">
    <name type="scientific">endosymbiont of Galathealinum brachiosum</name>
    <dbReference type="NCBI Taxonomy" id="2200906"/>
    <lineage>
        <taxon>Bacteria</taxon>
        <taxon>Pseudomonadati</taxon>
        <taxon>Pseudomonadota</taxon>
        <taxon>Gammaproteobacteria</taxon>
        <taxon>sulfur-oxidizing symbionts</taxon>
    </lineage>
</organism>
<reference evidence="5 6" key="1">
    <citation type="journal article" date="2018" name="ISME J.">
        <title>Endosymbiont genomes yield clues of tubeworm success.</title>
        <authorList>
            <person name="Li Y."/>
            <person name="Liles M.R."/>
            <person name="Halanych K.M."/>
        </authorList>
    </citation>
    <scope>NUCLEOTIDE SEQUENCE [LARGE SCALE GENOMIC DNA]</scope>
    <source>
        <strain evidence="5">A1464</strain>
    </source>
</reference>
<protein>
    <recommendedName>
        <fullName evidence="7">Nitrate ABC transporter substrate-binding protein</fullName>
    </recommendedName>
</protein>
<evidence type="ECO:0000256" key="2">
    <source>
        <dbReference type="ARBA" id="ARBA00010742"/>
    </source>
</evidence>
<dbReference type="EMBL" id="QFXC01000002">
    <property type="protein sequence ID" value="RDH86002.1"/>
    <property type="molecule type" value="Genomic_DNA"/>
</dbReference>
<comment type="caution">
    <text evidence="5">The sequence shown here is derived from an EMBL/GenBank/DDBJ whole genome shotgun (WGS) entry which is preliminary data.</text>
</comment>
<dbReference type="PANTHER" id="PTHR30024">
    <property type="entry name" value="ALIPHATIC SULFONATES-BINDING PROTEIN-RELATED"/>
    <property type="match status" value="1"/>
</dbReference>
<dbReference type="GO" id="GO:0042597">
    <property type="term" value="C:periplasmic space"/>
    <property type="evidence" value="ECO:0007669"/>
    <property type="project" value="UniProtKB-SubCell"/>
</dbReference>
<comment type="similarity">
    <text evidence="2">Belongs to the bacterial solute-binding protein SsuA/TauA family.</text>
</comment>
<evidence type="ECO:0000256" key="1">
    <source>
        <dbReference type="ARBA" id="ARBA00004418"/>
    </source>
</evidence>
<keyword evidence="4" id="KW-0472">Membrane</keyword>
<feature type="transmembrane region" description="Helical" evidence="4">
    <location>
        <begin position="12"/>
        <end position="29"/>
    </location>
</feature>
<dbReference type="Pfam" id="PF13379">
    <property type="entry name" value="NMT1_2"/>
    <property type="match status" value="1"/>
</dbReference>